<reference evidence="10 11" key="1">
    <citation type="journal article" date="2016" name="PLoS Pathog.">
        <title>Biosynthesis of antibiotic leucinostatins in bio-control fungus Purpureocillium lilacinum and their inhibition on phytophthora revealed by genome mining.</title>
        <authorList>
            <person name="Wang G."/>
            <person name="Liu Z."/>
            <person name="Lin R."/>
            <person name="Li E."/>
            <person name="Mao Z."/>
            <person name="Ling J."/>
            <person name="Yang Y."/>
            <person name="Yin W.B."/>
            <person name="Xie B."/>
        </authorList>
    </citation>
    <scope>NUCLEOTIDE SEQUENCE [LARGE SCALE GENOMIC DNA]</scope>
    <source>
        <strain evidence="10">170</strain>
    </source>
</reference>
<dbReference type="PANTHER" id="PTHR42104">
    <property type="entry name" value="EXTRACELLULAR GUANYL-SPECIFIC RIBONUCLEASE RNTA (AFU_ORTHOLOGUE AFUA_4G03230)"/>
    <property type="match status" value="1"/>
</dbReference>
<keyword evidence="11" id="KW-1185">Reference proteome</keyword>
<comment type="caution">
    <text evidence="10">The sequence shown here is derived from an EMBL/GenBank/DDBJ whole genome shotgun (WGS) entry which is preliminary data.</text>
</comment>
<evidence type="ECO:0000313" key="11">
    <source>
        <dbReference type="Proteomes" id="UP000078397"/>
    </source>
</evidence>
<dbReference type="AlphaFoldDB" id="A0A179G0F9"/>
<evidence type="ECO:0000256" key="3">
    <source>
        <dbReference type="ARBA" id="ARBA00022722"/>
    </source>
</evidence>
<dbReference type="Gene3D" id="3.10.450.30">
    <property type="entry name" value="Microbial ribonucleases"/>
    <property type="match status" value="1"/>
</dbReference>
<dbReference type="SUPFAM" id="SSF53933">
    <property type="entry name" value="Microbial ribonucleases"/>
    <property type="match status" value="1"/>
</dbReference>
<evidence type="ECO:0000256" key="8">
    <source>
        <dbReference type="ARBA" id="ARBA00034015"/>
    </source>
</evidence>
<dbReference type="KEGG" id="pchm:VFPPC_03342"/>
<dbReference type="STRING" id="1380566.A0A179G0F9"/>
<evidence type="ECO:0000256" key="1">
    <source>
        <dbReference type="ARBA" id="ARBA00009006"/>
    </source>
</evidence>
<dbReference type="PANTHER" id="PTHR42104:SF1">
    <property type="entry name" value="EXTRACELLULAR GUANYL-SPECIFIC RIBONUCLEASE RNTA (AFU_ORTHOLOGUE AFUA_4G03230)"/>
    <property type="match status" value="1"/>
</dbReference>
<dbReference type="GO" id="GO:0016787">
    <property type="term" value="F:hydrolase activity"/>
    <property type="evidence" value="ECO:0007669"/>
    <property type="project" value="UniProtKB-KW"/>
</dbReference>
<dbReference type="EC" id="4.6.1.24" evidence="2"/>
<dbReference type="Pfam" id="PF00545">
    <property type="entry name" value="Ribonuclease"/>
    <property type="match status" value="1"/>
</dbReference>
<dbReference type="Proteomes" id="UP000078397">
    <property type="component" value="Unassembled WGS sequence"/>
</dbReference>
<evidence type="ECO:0000256" key="6">
    <source>
        <dbReference type="ARBA" id="ARBA00023157"/>
    </source>
</evidence>
<dbReference type="GO" id="GO:0046589">
    <property type="term" value="F:ribonuclease T1 activity"/>
    <property type="evidence" value="ECO:0007669"/>
    <property type="project" value="UniProtKB-EC"/>
</dbReference>
<proteinExistence type="inferred from homology"/>
<dbReference type="InterPro" id="IPR016191">
    <property type="entry name" value="Ribonuclease/ribotoxin"/>
</dbReference>
<dbReference type="GO" id="GO:0003723">
    <property type="term" value="F:RNA binding"/>
    <property type="evidence" value="ECO:0007669"/>
    <property type="project" value="InterPro"/>
</dbReference>
<dbReference type="OrthoDB" id="5425539at2759"/>
<dbReference type="InterPro" id="IPR000026">
    <property type="entry name" value="N1-like"/>
</dbReference>
<evidence type="ECO:0000256" key="9">
    <source>
        <dbReference type="SAM" id="SignalP"/>
    </source>
</evidence>
<dbReference type="EMBL" id="LSBJ02000002">
    <property type="protein sequence ID" value="OAQ70958.1"/>
    <property type="molecule type" value="Genomic_DNA"/>
</dbReference>
<sequence>MRLVFAYFLFLISLVAGNSATCGKTQYSSDALNKAADAACALLKKGTTVGRNNYPHEYKNFEKIKLTGSAPWYEFPVLSNGQVYNGAAPGPDRVIITKDCKQAGAITHTGASGNNFVTCDVKTSGAPAAAVNQHIVAFCSTLMIYMIFP</sequence>
<protein>
    <recommendedName>
        <fullName evidence="2">ribonuclease T1</fullName>
        <ecNumber evidence="2">4.6.1.24</ecNumber>
    </recommendedName>
</protein>
<comment type="catalytic activity">
    <reaction evidence="8">
        <text>[RNA] containing guanosine + H2O = an [RNA fragment]-3'-guanosine-3'-phosphate + a 5'-hydroxy-ribonucleotide-3'-[RNA fragment].</text>
        <dbReference type="EC" id="4.6.1.24"/>
    </reaction>
</comment>
<evidence type="ECO:0000256" key="4">
    <source>
        <dbReference type="ARBA" id="ARBA00022759"/>
    </source>
</evidence>
<dbReference type="CDD" id="cd00606">
    <property type="entry name" value="fungal_RNase"/>
    <property type="match status" value="1"/>
</dbReference>
<dbReference type="RefSeq" id="XP_018147495.1">
    <property type="nucleotide sequence ID" value="XM_018282855.1"/>
</dbReference>
<evidence type="ECO:0000256" key="5">
    <source>
        <dbReference type="ARBA" id="ARBA00022801"/>
    </source>
</evidence>
<keyword evidence="5" id="KW-0378">Hydrolase</keyword>
<accession>A0A179G0F9</accession>
<keyword evidence="4" id="KW-0255">Endonuclease</keyword>
<feature type="signal peptide" evidence="9">
    <location>
        <begin position="1"/>
        <end position="17"/>
    </location>
</feature>
<feature type="chain" id="PRO_5008102198" description="ribonuclease T1" evidence="9">
    <location>
        <begin position="18"/>
        <end position="149"/>
    </location>
</feature>
<keyword evidence="6" id="KW-1015">Disulfide bond</keyword>
<name>A0A179G0F9_METCM</name>
<comment type="similarity">
    <text evidence="1">Belongs to the ribonuclease N1/T1 family.</text>
</comment>
<evidence type="ECO:0000256" key="2">
    <source>
        <dbReference type="ARBA" id="ARBA00012549"/>
    </source>
</evidence>
<keyword evidence="9" id="KW-0732">Signal</keyword>
<dbReference type="GeneID" id="28846849"/>
<gene>
    <name evidence="10" type="ORF">VFPPC_03342</name>
</gene>
<keyword evidence="3" id="KW-0540">Nuclease</keyword>
<keyword evidence="7" id="KW-0456">Lyase</keyword>
<organism evidence="10 11">
    <name type="scientific">Pochonia chlamydosporia 170</name>
    <dbReference type="NCBI Taxonomy" id="1380566"/>
    <lineage>
        <taxon>Eukaryota</taxon>
        <taxon>Fungi</taxon>
        <taxon>Dikarya</taxon>
        <taxon>Ascomycota</taxon>
        <taxon>Pezizomycotina</taxon>
        <taxon>Sordariomycetes</taxon>
        <taxon>Hypocreomycetidae</taxon>
        <taxon>Hypocreales</taxon>
        <taxon>Clavicipitaceae</taxon>
        <taxon>Pochonia</taxon>
    </lineage>
</organism>
<evidence type="ECO:0000313" key="10">
    <source>
        <dbReference type="EMBL" id="OAQ70958.1"/>
    </source>
</evidence>
<evidence type="ECO:0000256" key="7">
    <source>
        <dbReference type="ARBA" id="ARBA00023239"/>
    </source>
</evidence>